<dbReference type="EMBL" id="CP014168">
    <property type="protein sequence ID" value="AOH83392.1"/>
    <property type="molecule type" value="Genomic_DNA"/>
</dbReference>
<protein>
    <recommendedName>
        <fullName evidence="3">TonB C-terminal domain-containing protein</fullName>
    </recommendedName>
</protein>
<dbReference type="OrthoDB" id="7405733at2"/>
<keyword evidence="2" id="KW-1185">Reference proteome</keyword>
<dbReference type="KEGG" id="span:AWL63_04815"/>
<evidence type="ECO:0000313" key="2">
    <source>
        <dbReference type="Proteomes" id="UP000094256"/>
    </source>
</evidence>
<evidence type="ECO:0000313" key="1">
    <source>
        <dbReference type="EMBL" id="AOH83392.1"/>
    </source>
</evidence>
<gene>
    <name evidence="1" type="ORF">AWL63_04815</name>
</gene>
<accession>A0A1B3Z7I3</accession>
<name>A0A1B3Z7I3_9SPHN</name>
<dbReference type="AlphaFoldDB" id="A0A1B3Z7I3"/>
<dbReference type="RefSeq" id="WP_069203966.1">
    <property type="nucleotide sequence ID" value="NZ_CP014168.1"/>
</dbReference>
<dbReference type="Proteomes" id="UP000094256">
    <property type="component" value="Chromosome"/>
</dbReference>
<organism evidence="1 2">
    <name type="scientific">Sphingomonas panacis</name>
    <dbReference type="NCBI Taxonomy" id="1560345"/>
    <lineage>
        <taxon>Bacteria</taxon>
        <taxon>Pseudomonadati</taxon>
        <taxon>Pseudomonadota</taxon>
        <taxon>Alphaproteobacteria</taxon>
        <taxon>Sphingomonadales</taxon>
        <taxon>Sphingomonadaceae</taxon>
        <taxon>Sphingomonas</taxon>
    </lineage>
</organism>
<sequence length="370" mass="40463">MPAPPKVSEDAVPHEIVVTAEPLSKLQRELDTCLARHCAPKEDIDRSLAYAEGQFVAGDYYGSRQTLLAARRRNARFAAELPVEVSSLHRANARLAGLNGASDQERIDTFDMVGALKAGLDRRDAKVMLARMEVGDLEARQGRPDNALDTYHRIAAQAHRANLPAVEAFALFRKAALLSAVAQSNASYRSSAREAIAEVERSTDPAFAPFRNGARLIALRMLPAKKQAAAAGAILATIEPVDTVRPLLAYAPPIETDSMTVTSDGSDNSEWADVAYTITSDGLVSDVHPVRTSARLNDRWLAIALKALRERRYVPVKTKTMIGFPRVVRLSFVNDMVNTKGTRIVVRSGQTRVLEIDMTVYPNEKAGSIY</sequence>
<evidence type="ECO:0008006" key="3">
    <source>
        <dbReference type="Google" id="ProtNLM"/>
    </source>
</evidence>
<reference evidence="1 2" key="1">
    <citation type="submission" date="2016-01" db="EMBL/GenBank/DDBJ databases">
        <title>Complete genome and mega plasmid sequence of Sphingomonas panacis DCY99 elicits systemic resistance in rice to Xanthomonas oryzae.</title>
        <authorList>
            <person name="Kim Y.J."/>
            <person name="Yang D.C."/>
            <person name="Sing P."/>
        </authorList>
    </citation>
    <scope>NUCLEOTIDE SEQUENCE [LARGE SCALE GENOMIC DNA]</scope>
    <source>
        <strain evidence="1 2">DCY99</strain>
    </source>
</reference>
<proteinExistence type="predicted"/>